<dbReference type="Pfam" id="PF00583">
    <property type="entry name" value="Acetyltransf_1"/>
    <property type="match status" value="1"/>
</dbReference>
<dbReference type="InterPro" id="IPR002933">
    <property type="entry name" value="Peptidase_M20"/>
</dbReference>
<reference evidence="7" key="2">
    <citation type="submission" date="2021-03" db="EMBL/GenBank/DDBJ databases">
        <authorList>
            <person name="Alouane T."/>
            <person name="Langin T."/>
            <person name="Bonhomme L."/>
        </authorList>
    </citation>
    <scope>NUCLEOTIDE SEQUENCE</scope>
    <source>
        <strain evidence="7">MDC_Fg202</strain>
    </source>
</reference>
<reference evidence="8" key="1">
    <citation type="submission" date="2019-04" db="EMBL/GenBank/DDBJ databases">
        <authorList>
            <person name="Melise S."/>
            <person name="Noan J."/>
            <person name="Okalmin O."/>
        </authorList>
    </citation>
    <scope>NUCLEOTIDE SEQUENCE</scope>
    <source>
        <strain evidence="8">FN9</strain>
    </source>
</reference>
<dbReference type="Proteomes" id="UP000746612">
    <property type="component" value="Unassembled WGS sequence"/>
</dbReference>
<evidence type="ECO:0000256" key="3">
    <source>
        <dbReference type="ARBA" id="ARBA00022723"/>
    </source>
</evidence>
<evidence type="ECO:0000313" key="7">
    <source>
        <dbReference type="EMBL" id="CAG2003076.1"/>
    </source>
</evidence>
<sequence>MDKLQTVVKIPAADDASDKILIGRLADIVNTSYKIAESDIFIPSYKRTSESEIAQFISNGQLAVAYLVSTNEPIGCVFVKLLSPTLGDFGMLALDTKYQGTGLGRQLAAFAEDECRRQGCTTMQLEILVPSTFHHEGKARLLGWYTRMGYKLVKLGDFGQDYPDLFKLLAGPTEYRVFEKTLPPPYRSSISTGKGYIPKLPNMKFAKQLCLISVTALASSAGDTQTPISLQSPSTQQPSPLLELHKSLVEQASITGSEKPVTDLLTTYLEDAGLTVEKQAVAKDRDNILAYYGDKRKTRVLVTSHLDTVPPYWPYERRGDEIWGRGTVDAKGSIAAQVTAVLELQEEKTIDTGDVALLFVVGEETGGDGMKAANDLGLSWESVIFGEPTELKLARGHKGGLRFTIKAKGKAGHSGYPETGSNAIDSLVRGLSALQQAELPWSEEFGNTTINVGTIEGGVAPNVIPAGASAVGSARIAAGTANEMNQLIAKIIQGSDAHLVVEPSTYAVDPISLDHDVAGFETVVVNYGTDIPSLQGSHKKYLYGPGSIMEAHSDHEHLRVSDLDDAVEGYKRLISHALRGSAQD</sequence>
<keyword evidence="3" id="KW-0479">Metal-binding</keyword>
<protein>
    <recommendedName>
        <fullName evidence="6">N-acetyltransferase domain-containing protein</fullName>
    </recommendedName>
</protein>
<dbReference type="GO" id="GO:0046872">
    <property type="term" value="F:metal ion binding"/>
    <property type="evidence" value="ECO:0007669"/>
    <property type="project" value="UniProtKB-KW"/>
</dbReference>
<dbReference type="SUPFAM" id="SSF53187">
    <property type="entry name" value="Zn-dependent exopeptidases"/>
    <property type="match status" value="1"/>
</dbReference>
<dbReference type="PANTHER" id="PTHR43808:SF8">
    <property type="entry name" value="PEPTIDASE M20 DIMERISATION DOMAIN-CONTAINING PROTEIN"/>
    <property type="match status" value="1"/>
</dbReference>
<dbReference type="Gene3D" id="3.30.70.360">
    <property type="match status" value="1"/>
</dbReference>
<dbReference type="InterPro" id="IPR050072">
    <property type="entry name" value="Peptidase_M20A"/>
</dbReference>
<dbReference type="InterPro" id="IPR036264">
    <property type="entry name" value="Bact_exopeptidase_dim_dom"/>
</dbReference>
<dbReference type="PANTHER" id="PTHR43808">
    <property type="entry name" value="ACETYLORNITHINE DEACETYLASE"/>
    <property type="match status" value="1"/>
</dbReference>
<proteinExistence type="inferred from homology"/>
<dbReference type="PROSITE" id="PS00758">
    <property type="entry name" value="ARGE_DAPE_CPG2_1"/>
    <property type="match status" value="1"/>
</dbReference>
<name>A0A4U9EKS7_GIBZA</name>
<keyword evidence="5" id="KW-0862">Zinc</keyword>
<accession>A0A4U9EKS7</accession>
<evidence type="ECO:0000256" key="4">
    <source>
        <dbReference type="ARBA" id="ARBA00022801"/>
    </source>
</evidence>
<dbReference type="InterPro" id="IPR011650">
    <property type="entry name" value="Peptidase_M20_dimer"/>
</dbReference>
<dbReference type="PROSITE" id="PS00759">
    <property type="entry name" value="ARGE_DAPE_CPG2_2"/>
    <property type="match status" value="1"/>
</dbReference>
<dbReference type="Pfam" id="PF01546">
    <property type="entry name" value="Peptidase_M20"/>
    <property type="match status" value="1"/>
</dbReference>
<dbReference type="GO" id="GO:0016787">
    <property type="term" value="F:hydrolase activity"/>
    <property type="evidence" value="ECO:0007669"/>
    <property type="project" value="UniProtKB-KW"/>
</dbReference>
<dbReference type="SUPFAM" id="SSF55031">
    <property type="entry name" value="Bacterial exopeptidase dimerisation domain"/>
    <property type="match status" value="1"/>
</dbReference>
<dbReference type="GO" id="GO:0016747">
    <property type="term" value="F:acyltransferase activity, transferring groups other than amino-acyl groups"/>
    <property type="evidence" value="ECO:0007669"/>
    <property type="project" value="InterPro"/>
</dbReference>
<evidence type="ECO:0000256" key="2">
    <source>
        <dbReference type="ARBA" id="ARBA00006247"/>
    </source>
</evidence>
<evidence type="ECO:0000313" key="8">
    <source>
        <dbReference type="EMBL" id="VIO54821.1"/>
    </source>
</evidence>
<dbReference type="Gene3D" id="3.40.630.30">
    <property type="match status" value="1"/>
</dbReference>
<dbReference type="Pfam" id="PF07687">
    <property type="entry name" value="M20_dimer"/>
    <property type="match status" value="1"/>
</dbReference>
<gene>
    <name evidence="8" type="ORF">FUG_LOCUS145008</name>
    <name evidence="7" type="ORF">MDCFG202_LOCUS488256</name>
</gene>
<dbReference type="AlphaFoldDB" id="A0A4U9EKS7"/>
<organism evidence="7 9">
    <name type="scientific">Gibberella zeae</name>
    <name type="common">Wheat head blight fungus</name>
    <name type="synonym">Fusarium graminearum</name>
    <dbReference type="NCBI Taxonomy" id="5518"/>
    <lineage>
        <taxon>Eukaryota</taxon>
        <taxon>Fungi</taxon>
        <taxon>Dikarya</taxon>
        <taxon>Ascomycota</taxon>
        <taxon>Pezizomycotina</taxon>
        <taxon>Sordariomycetes</taxon>
        <taxon>Hypocreomycetidae</taxon>
        <taxon>Hypocreales</taxon>
        <taxon>Nectriaceae</taxon>
        <taxon>Fusarium</taxon>
    </lineage>
</organism>
<dbReference type="SUPFAM" id="SSF55729">
    <property type="entry name" value="Acyl-CoA N-acyltransferases (Nat)"/>
    <property type="match status" value="1"/>
</dbReference>
<evidence type="ECO:0000256" key="5">
    <source>
        <dbReference type="ARBA" id="ARBA00022833"/>
    </source>
</evidence>
<comment type="similarity">
    <text evidence="2">Belongs to the peptidase M20A family.</text>
</comment>
<dbReference type="CDD" id="cd04301">
    <property type="entry name" value="NAT_SF"/>
    <property type="match status" value="1"/>
</dbReference>
<comment type="cofactor">
    <cofactor evidence="1">
        <name>Zn(2+)</name>
        <dbReference type="ChEBI" id="CHEBI:29105"/>
    </cofactor>
</comment>
<dbReference type="Gene3D" id="3.40.630.10">
    <property type="entry name" value="Zn peptidases"/>
    <property type="match status" value="1"/>
</dbReference>
<dbReference type="PROSITE" id="PS51186">
    <property type="entry name" value="GNAT"/>
    <property type="match status" value="1"/>
</dbReference>
<dbReference type="EMBL" id="CAAKMV010000111">
    <property type="protein sequence ID" value="VIO54821.1"/>
    <property type="molecule type" value="Genomic_DNA"/>
</dbReference>
<evidence type="ECO:0000259" key="6">
    <source>
        <dbReference type="PROSITE" id="PS51186"/>
    </source>
</evidence>
<evidence type="ECO:0000313" key="9">
    <source>
        <dbReference type="Proteomes" id="UP000746612"/>
    </source>
</evidence>
<evidence type="ECO:0000256" key="1">
    <source>
        <dbReference type="ARBA" id="ARBA00001947"/>
    </source>
</evidence>
<keyword evidence="4" id="KW-0378">Hydrolase</keyword>
<dbReference type="InterPro" id="IPR000182">
    <property type="entry name" value="GNAT_dom"/>
</dbReference>
<dbReference type="EMBL" id="CAJPIJ010000174">
    <property type="protein sequence ID" value="CAG2003076.1"/>
    <property type="molecule type" value="Genomic_DNA"/>
</dbReference>
<feature type="domain" description="N-acetyltransferase" evidence="6">
    <location>
        <begin position="20"/>
        <end position="171"/>
    </location>
</feature>
<dbReference type="CDD" id="cd05652">
    <property type="entry name" value="M20_ArgE_DapE-like_fungal"/>
    <property type="match status" value="1"/>
</dbReference>
<dbReference type="InterPro" id="IPR016181">
    <property type="entry name" value="Acyl_CoA_acyltransferase"/>
</dbReference>
<dbReference type="InterPro" id="IPR001261">
    <property type="entry name" value="ArgE/DapE_CS"/>
</dbReference>